<proteinExistence type="inferred from homology"/>
<dbReference type="OrthoDB" id="361694at2759"/>
<comment type="similarity">
    <text evidence="2">Belongs to the SLC43A transporter (TC 2.A.1.44) family.</text>
</comment>
<evidence type="ECO:0000313" key="9">
    <source>
        <dbReference type="EMBL" id="AFZ80056.1"/>
    </source>
</evidence>
<feature type="transmembrane region" description="Helical" evidence="8">
    <location>
        <begin position="46"/>
        <end position="72"/>
    </location>
</feature>
<keyword evidence="4 8" id="KW-0812">Transmembrane</keyword>
<dbReference type="GO" id="GO:0022857">
    <property type="term" value="F:transmembrane transporter activity"/>
    <property type="evidence" value="ECO:0007669"/>
    <property type="project" value="InterPro"/>
</dbReference>
<feature type="transmembrane region" description="Helical" evidence="8">
    <location>
        <begin position="770"/>
        <end position="793"/>
    </location>
</feature>
<feature type="transmembrane region" description="Helical" evidence="8">
    <location>
        <begin position="403"/>
        <end position="423"/>
    </location>
</feature>
<keyword evidence="7 8" id="KW-0472">Membrane</keyword>
<dbReference type="STRING" id="1537102.L0AYG4"/>
<evidence type="ECO:0000256" key="5">
    <source>
        <dbReference type="ARBA" id="ARBA00022970"/>
    </source>
</evidence>
<feature type="transmembrane region" description="Helical" evidence="8">
    <location>
        <begin position="139"/>
        <end position="159"/>
    </location>
</feature>
<sequence>MGNLLAFRLATEEYKGEGTVAASTQSSSGGTSVCNLKKEKKLKEQALPYGLSSYATFLLACIIIGLTSSVYYNWSGIERILVQQKVLQSLCTEKERREALPGVFVCEAQRQDISSFCTYITYTDVLMSGVAGPLVDNCGAYIVILIGIIWGVITILLFYFYHESRIMLYVSFISWGISGAFVYAPCSHYHRMFPNASSIAFGVIALFDNLSMAIPTLFYWIIEKYGISYTDVLLSYMFWGIIPSFLITLFFTPNQYIEMEEEEKAEENGKEGSESKDKLSEQLKEPRYWLCLASYTVVFISTIYGRRAFSAYFYSDVRLNKLFALIQSFNFLPSPFIGILNQFIGVIPISIGIFFIHILIFLTFYFPSYPTGYICLFLYNIVTSVDIQQTMTYIGEYFPHNEATLMGIAQIFCAVIGYVVNILCDRIYYKYSPGWSVALILVLIVMVLIASFYVCYKYSNQDVFEEGQEAVARLLMSLFWFIPFYFSYIWLLIGNYMTKTVAYAPKKKCLENNDYKVAQFSSTSLRTFGLFAFFYTSSIFFVIYSAFQFCLNVKPGRDGALHFAFLLFCFFVPGNSVFYINYSKKIEDVSAFPFLLAILTGLVSIYSIISVFKFNVVLKFVSLSLILALFGVAFFIFGNMLVYFNLNTTMKSLIFKGSLLQWGNMTTTFSLLFITVSAIEMYSRKYQILHPYTVVWLLNLLVFVVFSLLIILYLPYNKEFLGEKNNNRTLTIPKPNYNLVSYCEEYWVIYSVASSFVTLGFILYEKKIGFRWIVDIFLTAFLMDLLYSILFCFKSGQHVGCEVHKFLVTIALYGSVSTLILSVIMLLFSRSTSSTLSFLSHLLILLRVGFDTVIANSSWAIVEDTLYRNNGKICRDKIENLDDILSMVIFIFNTAISFGSLTFILQSMMSYDGTFSKL</sequence>
<feature type="transmembrane region" description="Helical" evidence="8">
    <location>
        <begin position="317"/>
        <end position="337"/>
    </location>
</feature>
<protein>
    <submittedName>
        <fullName evidence="9">Uncharacterized protein</fullName>
    </submittedName>
</protein>
<dbReference type="EMBL" id="CP001669">
    <property type="protein sequence ID" value="AFZ80056.1"/>
    <property type="molecule type" value="Genomic_DNA"/>
</dbReference>
<evidence type="ECO:0000256" key="4">
    <source>
        <dbReference type="ARBA" id="ARBA00022692"/>
    </source>
</evidence>
<evidence type="ECO:0000313" key="10">
    <source>
        <dbReference type="Proteomes" id="UP000031512"/>
    </source>
</evidence>
<dbReference type="CDD" id="cd06174">
    <property type="entry name" value="MFS"/>
    <property type="match status" value="1"/>
</dbReference>
<feature type="transmembrane region" description="Helical" evidence="8">
    <location>
        <begin position="373"/>
        <end position="391"/>
    </location>
</feature>
<feature type="transmembrane region" description="Helical" evidence="8">
    <location>
        <begin position="435"/>
        <end position="454"/>
    </location>
</feature>
<dbReference type="GeneID" id="15807027"/>
<keyword evidence="10" id="KW-1185">Reference proteome</keyword>
<dbReference type="VEuPathDB" id="PiroplasmaDB:BEWA_029060"/>
<dbReference type="GO" id="GO:0006865">
    <property type="term" value="P:amino acid transport"/>
    <property type="evidence" value="ECO:0007669"/>
    <property type="project" value="UniProtKB-KW"/>
</dbReference>
<feature type="transmembrane region" description="Helical" evidence="8">
    <location>
        <begin position="746"/>
        <end position="764"/>
    </location>
</feature>
<reference evidence="9 10" key="1">
    <citation type="journal article" date="2012" name="BMC Genomics">
        <title>Comparative genomic analysis and phylogenetic position of Theileria equi.</title>
        <authorList>
            <person name="Kappmeyer L.S."/>
            <person name="Thiagarajan M."/>
            <person name="Herndon D.R."/>
            <person name="Ramsay J.D."/>
            <person name="Caler E."/>
            <person name="Djikeng A."/>
            <person name="Gillespie J.J."/>
            <person name="Lau A.O."/>
            <person name="Roalson E.H."/>
            <person name="Silva J.C."/>
            <person name="Silva M.G."/>
            <person name="Suarez C.E."/>
            <person name="Ueti M.W."/>
            <person name="Nene V.M."/>
            <person name="Mealey R.H."/>
            <person name="Knowles D.P."/>
            <person name="Brayton K.A."/>
        </authorList>
    </citation>
    <scope>NUCLEOTIDE SEQUENCE [LARGE SCALE GENOMIC DNA]</scope>
    <source>
        <strain evidence="9 10">WA</strain>
    </source>
</reference>
<dbReference type="Proteomes" id="UP000031512">
    <property type="component" value="Chromosome 1"/>
</dbReference>
<dbReference type="GO" id="GO:0016020">
    <property type="term" value="C:membrane"/>
    <property type="evidence" value="ECO:0007669"/>
    <property type="project" value="UniProtKB-SubCell"/>
</dbReference>
<dbReference type="PANTHER" id="PTHR20772:SF2">
    <property type="entry name" value="PROTEIN FMP42"/>
    <property type="match status" value="1"/>
</dbReference>
<feature type="transmembrane region" description="Helical" evidence="8">
    <location>
        <begin position="343"/>
        <end position="366"/>
    </location>
</feature>
<evidence type="ECO:0000256" key="8">
    <source>
        <dbReference type="SAM" id="Phobius"/>
    </source>
</evidence>
<dbReference type="InterPro" id="IPR052599">
    <property type="entry name" value="SLC43A_AATransporter"/>
</dbReference>
<dbReference type="InterPro" id="IPR011701">
    <property type="entry name" value="MFS"/>
</dbReference>
<evidence type="ECO:0000256" key="7">
    <source>
        <dbReference type="ARBA" id="ARBA00023136"/>
    </source>
</evidence>
<dbReference type="PANTHER" id="PTHR20772">
    <property type="entry name" value="PROTEIN FMP42"/>
    <property type="match status" value="1"/>
</dbReference>
<evidence type="ECO:0000256" key="1">
    <source>
        <dbReference type="ARBA" id="ARBA00004141"/>
    </source>
</evidence>
<evidence type="ECO:0000256" key="3">
    <source>
        <dbReference type="ARBA" id="ARBA00022448"/>
    </source>
</evidence>
<feature type="transmembrane region" description="Helical" evidence="8">
    <location>
        <begin position="694"/>
        <end position="714"/>
    </location>
</feature>
<feature type="transmembrane region" description="Helical" evidence="8">
    <location>
        <begin position="883"/>
        <end position="905"/>
    </location>
</feature>
<dbReference type="InterPro" id="IPR036259">
    <property type="entry name" value="MFS_trans_sf"/>
</dbReference>
<feature type="transmembrane region" description="Helical" evidence="8">
    <location>
        <begin position="840"/>
        <end position="862"/>
    </location>
</feature>
<name>L0AYG4_THEEQ</name>
<evidence type="ECO:0000256" key="2">
    <source>
        <dbReference type="ARBA" id="ARBA00006595"/>
    </source>
</evidence>
<organism evidence="9 10">
    <name type="scientific">Theileria equi strain WA</name>
    <dbReference type="NCBI Taxonomy" id="1537102"/>
    <lineage>
        <taxon>Eukaryota</taxon>
        <taxon>Sar</taxon>
        <taxon>Alveolata</taxon>
        <taxon>Apicomplexa</taxon>
        <taxon>Aconoidasida</taxon>
        <taxon>Piroplasmida</taxon>
        <taxon>Theileriidae</taxon>
        <taxon>Theileria</taxon>
    </lineage>
</organism>
<dbReference type="SUPFAM" id="SSF103473">
    <property type="entry name" value="MFS general substrate transporter"/>
    <property type="match status" value="1"/>
</dbReference>
<dbReference type="Pfam" id="PF07690">
    <property type="entry name" value="MFS_1"/>
    <property type="match status" value="1"/>
</dbReference>
<keyword evidence="5" id="KW-0029">Amino-acid transport</keyword>
<dbReference type="RefSeq" id="XP_004829722.1">
    <property type="nucleotide sequence ID" value="XM_004829665.1"/>
</dbReference>
<keyword evidence="3" id="KW-0813">Transport</keyword>
<dbReference type="eggNOG" id="ENOG502QXB3">
    <property type="taxonomic scope" value="Eukaryota"/>
</dbReference>
<feature type="transmembrane region" description="Helical" evidence="8">
    <location>
        <begin position="474"/>
        <end position="498"/>
    </location>
</feature>
<feature type="transmembrane region" description="Helical" evidence="8">
    <location>
        <begin position="528"/>
        <end position="547"/>
    </location>
</feature>
<feature type="transmembrane region" description="Helical" evidence="8">
    <location>
        <begin position="287"/>
        <end position="305"/>
    </location>
</feature>
<dbReference type="AlphaFoldDB" id="L0AYG4"/>
<feature type="transmembrane region" description="Helical" evidence="8">
    <location>
        <begin position="805"/>
        <end position="828"/>
    </location>
</feature>
<feature type="transmembrane region" description="Helical" evidence="8">
    <location>
        <begin position="620"/>
        <end position="642"/>
    </location>
</feature>
<feature type="transmembrane region" description="Helical" evidence="8">
    <location>
        <begin position="166"/>
        <end position="184"/>
    </location>
</feature>
<gene>
    <name evidence="9" type="ORF">BEWA_029060</name>
</gene>
<dbReference type="KEGG" id="beq:BEWA_029060"/>
<feature type="transmembrane region" description="Helical" evidence="8">
    <location>
        <begin position="196"/>
        <end position="221"/>
    </location>
</feature>
<feature type="transmembrane region" description="Helical" evidence="8">
    <location>
        <begin position="662"/>
        <end position="682"/>
    </location>
</feature>
<comment type="subcellular location">
    <subcellularLocation>
        <location evidence="1">Membrane</location>
        <topology evidence="1">Multi-pass membrane protein</topology>
    </subcellularLocation>
</comment>
<feature type="transmembrane region" description="Helical" evidence="8">
    <location>
        <begin position="592"/>
        <end position="614"/>
    </location>
</feature>
<evidence type="ECO:0000256" key="6">
    <source>
        <dbReference type="ARBA" id="ARBA00022989"/>
    </source>
</evidence>
<dbReference type="Gene3D" id="1.20.1250.20">
    <property type="entry name" value="MFS general substrate transporter like domains"/>
    <property type="match status" value="1"/>
</dbReference>
<keyword evidence="6 8" id="KW-1133">Transmembrane helix</keyword>
<feature type="transmembrane region" description="Helical" evidence="8">
    <location>
        <begin position="233"/>
        <end position="251"/>
    </location>
</feature>
<accession>L0AYG4</accession>
<feature type="transmembrane region" description="Helical" evidence="8">
    <location>
        <begin position="559"/>
        <end position="580"/>
    </location>
</feature>